<organism evidence="2 3">
    <name type="scientific">Actinomyces lilanjuaniae</name>
    <dbReference type="NCBI Taxonomy" id="2321394"/>
    <lineage>
        <taxon>Bacteria</taxon>
        <taxon>Bacillati</taxon>
        <taxon>Actinomycetota</taxon>
        <taxon>Actinomycetes</taxon>
        <taxon>Actinomycetales</taxon>
        <taxon>Actinomycetaceae</taxon>
        <taxon>Actinomyces</taxon>
    </lineage>
</organism>
<dbReference type="RefSeq" id="WP_120203604.1">
    <property type="nucleotide sequence ID" value="NZ_CP032514.1"/>
</dbReference>
<name>A0ABN5PQS0_9ACTO</name>
<reference evidence="2 3" key="1">
    <citation type="submission" date="2018-09" db="EMBL/GenBank/DDBJ databases">
        <authorList>
            <person name="Li J."/>
        </authorList>
    </citation>
    <scope>NUCLEOTIDE SEQUENCE [LARGE SCALE GENOMIC DNA]</scope>
    <source>
        <strain evidence="2 3">2129</strain>
    </source>
</reference>
<evidence type="ECO:0000256" key="1">
    <source>
        <dbReference type="SAM" id="Phobius"/>
    </source>
</evidence>
<proteinExistence type="predicted"/>
<feature type="transmembrane region" description="Helical" evidence="1">
    <location>
        <begin position="44"/>
        <end position="70"/>
    </location>
</feature>
<protein>
    <recommendedName>
        <fullName evidence="4">DUF202 domain-containing protein</fullName>
    </recommendedName>
</protein>
<evidence type="ECO:0008006" key="4">
    <source>
        <dbReference type="Google" id="ProtNLM"/>
    </source>
</evidence>
<keyword evidence="3" id="KW-1185">Reference proteome</keyword>
<dbReference type="EMBL" id="CP032514">
    <property type="protein sequence ID" value="AYD89182.1"/>
    <property type="molecule type" value="Genomic_DNA"/>
</dbReference>
<gene>
    <name evidence="2" type="ORF">D5R93_02315</name>
</gene>
<keyword evidence="1" id="KW-0812">Transmembrane</keyword>
<keyword evidence="1" id="KW-0472">Membrane</keyword>
<evidence type="ECO:0000313" key="2">
    <source>
        <dbReference type="EMBL" id="AYD89182.1"/>
    </source>
</evidence>
<accession>A0ABN5PQS0</accession>
<feature type="transmembrane region" description="Helical" evidence="1">
    <location>
        <begin position="91"/>
        <end position="113"/>
    </location>
</feature>
<keyword evidence="1" id="KW-1133">Transmembrane helix</keyword>
<dbReference type="Proteomes" id="UP000273001">
    <property type="component" value="Chromosome"/>
</dbReference>
<sequence length="114" mass="12125">MDHVLAGLSARAVVALPATTVDNPFDHTTPNLEVFGVDFSNRLYALLGGLWGIAFVYGAARLVLAFVRFMSARRVQHNPDAVSDASRDAQVVAVGLILLSAVGAIFVVLVNLFS</sequence>
<evidence type="ECO:0000313" key="3">
    <source>
        <dbReference type="Proteomes" id="UP000273001"/>
    </source>
</evidence>